<dbReference type="Pfam" id="PF13585">
    <property type="entry name" value="CHU_C"/>
    <property type="match status" value="1"/>
</dbReference>
<evidence type="ECO:0000313" key="1">
    <source>
        <dbReference type="EMBL" id="SMC74305.1"/>
    </source>
</evidence>
<organism evidence="1 2">
    <name type="scientific">Moheibacter sediminis</name>
    <dbReference type="NCBI Taxonomy" id="1434700"/>
    <lineage>
        <taxon>Bacteria</taxon>
        <taxon>Pseudomonadati</taxon>
        <taxon>Bacteroidota</taxon>
        <taxon>Flavobacteriia</taxon>
        <taxon>Flavobacteriales</taxon>
        <taxon>Weeksellaceae</taxon>
        <taxon>Moheibacter</taxon>
    </lineage>
</organism>
<sequence>LRGLEVYPNTRLQIFDRYGKIFVDRMIESSFTWDGKYNNQPLPSGSYWYILILESGEKLSGSVNIRNY</sequence>
<evidence type="ECO:0000313" key="2">
    <source>
        <dbReference type="Proteomes" id="UP000192393"/>
    </source>
</evidence>
<dbReference type="AlphaFoldDB" id="A0A1W2BMV1"/>
<dbReference type="Proteomes" id="UP000192393">
    <property type="component" value="Unassembled WGS sequence"/>
</dbReference>
<dbReference type="EMBL" id="FWXS01000007">
    <property type="protein sequence ID" value="SMC74305.1"/>
    <property type="molecule type" value="Genomic_DNA"/>
</dbReference>
<proteinExistence type="predicted"/>
<gene>
    <name evidence="1" type="ORF">SAMN06296427_1071</name>
</gene>
<reference evidence="1 2" key="1">
    <citation type="submission" date="2017-04" db="EMBL/GenBank/DDBJ databases">
        <authorList>
            <person name="Afonso C.L."/>
            <person name="Miller P.J."/>
            <person name="Scott M.A."/>
            <person name="Spackman E."/>
            <person name="Goraichik I."/>
            <person name="Dimitrov K.M."/>
            <person name="Suarez D.L."/>
            <person name="Swayne D.E."/>
        </authorList>
    </citation>
    <scope>NUCLEOTIDE SEQUENCE [LARGE SCALE GENOMIC DNA]</scope>
    <source>
        <strain evidence="1 2">CGMCC 1.12708</strain>
    </source>
</reference>
<accession>A0A1W2BMV1</accession>
<keyword evidence="2" id="KW-1185">Reference proteome</keyword>
<dbReference type="STRING" id="1434700.SAMN06296427_1071"/>
<dbReference type="NCBIfam" id="TIGR04131">
    <property type="entry name" value="Bac_Flav_CTERM"/>
    <property type="match status" value="1"/>
</dbReference>
<dbReference type="InterPro" id="IPR026341">
    <property type="entry name" value="T9SS_type_B"/>
</dbReference>
<dbReference type="OrthoDB" id="9765926at2"/>
<protein>
    <submittedName>
        <fullName evidence="1">Gliding motility-associated C-terminal domain-containing protein</fullName>
    </submittedName>
</protein>
<dbReference type="RefSeq" id="WP_159447483.1">
    <property type="nucleotide sequence ID" value="NZ_FWXS01000007.1"/>
</dbReference>
<name>A0A1W2BMV1_9FLAO</name>
<feature type="non-terminal residue" evidence="1">
    <location>
        <position position="1"/>
    </location>
</feature>